<name>A0A502H056_9BACT</name>
<dbReference type="PANTHER" id="PTHR34220:SF7">
    <property type="entry name" value="SENSOR HISTIDINE KINASE YPDA"/>
    <property type="match status" value="1"/>
</dbReference>
<evidence type="ECO:0000313" key="4">
    <source>
        <dbReference type="EMBL" id="TPG66683.1"/>
    </source>
</evidence>
<reference evidence="4 5" key="1">
    <citation type="journal article" date="2019" name="Environ. Microbiol.">
        <title>Species interactions and distinct microbial communities in high Arctic permafrost affected cryosols are associated with the CH4 and CO2 gas fluxes.</title>
        <authorList>
            <person name="Altshuler I."/>
            <person name="Hamel J."/>
            <person name="Turney S."/>
            <person name="Magnuson E."/>
            <person name="Levesque R."/>
            <person name="Greer C."/>
            <person name="Whyte L.G."/>
        </authorList>
    </citation>
    <scope>NUCLEOTIDE SEQUENCE [LARGE SCALE GENOMIC DNA]</scope>
    <source>
        <strain evidence="4 5">S9.2P</strain>
    </source>
</reference>
<feature type="transmembrane region" description="Helical" evidence="2">
    <location>
        <begin position="46"/>
        <end position="64"/>
    </location>
</feature>
<feature type="region of interest" description="Disordered" evidence="1">
    <location>
        <begin position="1"/>
        <end position="22"/>
    </location>
</feature>
<evidence type="ECO:0000256" key="2">
    <source>
        <dbReference type="SAM" id="Phobius"/>
    </source>
</evidence>
<dbReference type="InterPro" id="IPR050640">
    <property type="entry name" value="Bact_2-comp_sensor_kinase"/>
</dbReference>
<dbReference type="Proteomes" id="UP000317646">
    <property type="component" value="Unassembled WGS sequence"/>
</dbReference>
<accession>A0A502H056</accession>
<keyword evidence="4" id="KW-0808">Transferase</keyword>
<dbReference type="Gene3D" id="3.30.565.10">
    <property type="entry name" value="Histidine kinase-like ATPase, C-terminal domain"/>
    <property type="match status" value="1"/>
</dbReference>
<sequence>MAPSLVAPPAVPSPPPPAPPYANTAPPGTPWVATVARSNVRAFGRVLGWIALACAGTAFLYAPPPWRDPLGYAVSCGIGFCYAAGLWFANAYTADLLNLRSGWSARPVRRLLFTVGLSLLASLLVIVLVGELSAVLLFHRPLGYTLGHHFFENSAFPLLTTVVISLFMHSRSFLLAWREATVRAERLEKESAVARLDSLRRQVDPHFLFNSLNALTGLVEEADPARAVRFIRQLSSVYRYVLDSQSQELVPLAEELAFAEAYVFLQKNRLDEALQVELDVPPAGALAGLFLPPLALQLLLENALKHNTAYQADPLRLRVAVDAAAAALTVRNTLRPRRLAPGETSGRGLENLRARYAFLTDRPVAAGPVGAEFVVTLPLLAL</sequence>
<proteinExistence type="predicted"/>
<keyword evidence="5" id="KW-1185">Reference proteome</keyword>
<keyword evidence="2" id="KW-1133">Transmembrane helix</keyword>
<feature type="compositionally biased region" description="Pro residues" evidence="1">
    <location>
        <begin position="9"/>
        <end position="20"/>
    </location>
</feature>
<keyword evidence="2" id="KW-0812">Transmembrane</keyword>
<dbReference type="RefSeq" id="WP_140466323.1">
    <property type="nucleotide sequence ID" value="NZ_RCYZ01000003.1"/>
</dbReference>
<feature type="domain" description="Signal transduction histidine kinase internal region" evidence="3">
    <location>
        <begin position="194"/>
        <end position="273"/>
    </location>
</feature>
<feature type="transmembrane region" description="Helical" evidence="2">
    <location>
        <begin position="158"/>
        <end position="177"/>
    </location>
</feature>
<evidence type="ECO:0000256" key="1">
    <source>
        <dbReference type="SAM" id="MobiDB-lite"/>
    </source>
</evidence>
<evidence type="ECO:0000313" key="5">
    <source>
        <dbReference type="Proteomes" id="UP000317646"/>
    </source>
</evidence>
<dbReference type="InterPro" id="IPR036890">
    <property type="entry name" value="HATPase_C_sf"/>
</dbReference>
<protein>
    <submittedName>
        <fullName evidence="4">Histidine kinase</fullName>
    </submittedName>
</protein>
<dbReference type="EMBL" id="RCYZ01000003">
    <property type="protein sequence ID" value="TPG66683.1"/>
    <property type="molecule type" value="Genomic_DNA"/>
</dbReference>
<dbReference type="PANTHER" id="PTHR34220">
    <property type="entry name" value="SENSOR HISTIDINE KINASE YPDA"/>
    <property type="match status" value="1"/>
</dbReference>
<dbReference type="Pfam" id="PF06580">
    <property type="entry name" value="His_kinase"/>
    <property type="match status" value="1"/>
</dbReference>
<comment type="caution">
    <text evidence="4">The sequence shown here is derived from an EMBL/GenBank/DDBJ whole genome shotgun (WGS) entry which is preliminary data.</text>
</comment>
<dbReference type="AlphaFoldDB" id="A0A502H056"/>
<dbReference type="InterPro" id="IPR010559">
    <property type="entry name" value="Sig_transdc_His_kin_internal"/>
</dbReference>
<dbReference type="GO" id="GO:0000155">
    <property type="term" value="F:phosphorelay sensor kinase activity"/>
    <property type="evidence" value="ECO:0007669"/>
    <property type="project" value="InterPro"/>
</dbReference>
<keyword evidence="4" id="KW-0418">Kinase</keyword>
<feature type="transmembrane region" description="Helical" evidence="2">
    <location>
        <begin position="111"/>
        <end position="138"/>
    </location>
</feature>
<feature type="transmembrane region" description="Helical" evidence="2">
    <location>
        <begin position="70"/>
        <end position="90"/>
    </location>
</feature>
<organism evidence="4 5">
    <name type="scientific">Hymenobacter nivis</name>
    <dbReference type="NCBI Taxonomy" id="1850093"/>
    <lineage>
        <taxon>Bacteria</taxon>
        <taxon>Pseudomonadati</taxon>
        <taxon>Bacteroidota</taxon>
        <taxon>Cytophagia</taxon>
        <taxon>Cytophagales</taxon>
        <taxon>Hymenobacteraceae</taxon>
        <taxon>Hymenobacter</taxon>
    </lineage>
</organism>
<evidence type="ECO:0000259" key="3">
    <source>
        <dbReference type="Pfam" id="PF06580"/>
    </source>
</evidence>
<keyword evidence="2" id="KW-0472">Membrane</keyword>
<dbReference type="GO" id="GO:0016020">
    <property type="term" value="C:membrane"/>
    <property type="evidence" value="ECO:0007669"/>
    <property type="project" value="InterPro"/>
</dbReference>
<gene>
    <name evidence="4" type="ORF">EAH73_09860</name>
</gene>
<dbReference type="OrthoDB" id="927174at2"/>